<feature type="transmembrane region" description="Helical" evidence="1">
    <location>
        <begin position="12"/>
        <end position="29"/>
    </location>
</feature>
<sequence>MAHECTTGGGRLTGRGLFFMSVYTFYSFFLSRDRAFLYYALYALTCFLFTLHHIDYRFSFALLFPVRMSEALGPFHVALIALFYTLFVAEVVPVRTQFPGTWRILQGLMVILVFQELQSLIEWIYQKPLFRNNTFYIFAMVPAGLATLVLLSTVFRSNSAIRSYLLAGMVSLLVISFLPGSLDLYFPSLNQIAYNFFNDPFFWVIAGLFMEAFCFALALAYRGRLIEVEKRRIQEHYTQDLEAQLTERSHAIEEQSLQLEKQHIQQLKTEYERKLADTEMIALRAQMNPHFVFNCLNSIKLYTLQNESEQASEYLTKFARLIRLVLENSRSDLVLLKNELEALQLYIELEAMRFKHKVRFSILVSPEVDPQYLRLPPLLLQPFVENAIWHGLMHKTEGGLVCISVCQPAEHLLLIEISDDGVGRKKAAELKSKSANKHKSFGMQVTAERIRIINQLYNIHAETQIQDLEDTRGDPCGTKVVLQIPV</sequence>
<keyword evidence="1" id="KW-0472">Membrane</keyword>
<dbReference type="InterPro" id="IPR011623">
    <property type="entry name" value="7TMR_DISM_rcpt_extracell_dom1"/>
</dbReference>
<comment type="caution">
    <text evidence="4">The sequence shown here is derived from an EMBL/GenBank/DDBJ whole genome shotgun (WGS) entry which is preliminary data.</text>
</comment>
<name>A0A2T2YIM9_9BACT</name>
<gene>
    <name evidence="4" type="ORF">AHMF7605_18535</name>
</gene>
<feature type="transmembrane region" description="Helical" evidence="1">
    <location>
        <begin position="163"/>
        <end position="181"/>
    </location>
</feature>
<keyword evidence="1" id="KW-1133">Transmembrane helix</keyword>
<dbReference type="Proteomes" id="UP000240357">
    <property type="component" value="Unassembled WGS sequence"/>
</dbReference>
<dbReference type="GO" id="GO:0000155">
    <property type="term" value="F:phosphorelay sensor kinase activity"/>
    <property type="evidence" value="ECO:0007669"/>
    <property type="project" value="InterPro"/>
</dbReference>
<evidence type="ECO:0000256" key="1">
    <source>
        <dbReference type="SAM" id="Phobius"/>
    </source>
</evidence>
<dbReference type="EMBL" id="PYFT01000001">
    <property type="protein sequence ID" value="PSR55360.1"/>
    <property type="molecule type" value="Genomic_DNA"/>
</dbReference>
<dbReference type="Pfam" id="PF06580">
    <property type="entry name" value="His_kinase"/>
    <property type="match status" value="1"/>
</dbReference>
<keyword evidence="1" id="KW-0812">Transmembrane</keyword>
<feature type="transmembrane region" description="Helical" evidence="1">
    <location>
        <begin position="201"/>
        <end position="221"/>
    </location>
</feature>
<dbReference type="PANTHER" id="PTHR34220">
    <property type="entry name" value="SENSOR HISTIDINE KINASE YPDA"/>
    <property type="match status" value="1"/>
</dbReference>
<dbReference type="InterPro" id="IPR010559">
    <property type="entry name" value="Sig_transdc_His_kin_internal"/>
</dbReference>
<evidence type="ECO:0008006" key="6">
    <source>
        <dbReference type="Google" id="ProtNLM"/>
    </source>
</evidence>
<feature type="transmembrane region" description="Helical" evidence="1">
    <location>
        <begin position="74"/>
        <end position="92"/>
    </location>
</feature>
<feature type="domain" description="Signal transduction histidine kinase internal region" evidence="2">
    <location>
        <begin position="279"/>
        <end position="357"/>
    </location>
</feature>
<evidence type="ECO:0000313" key="4">
    <source>
        <dbReference type="EMBL" id="PSR55360.1"/>
    </source>
</evidence>
<organism evidence="4 5">
    <name type="scientific">Adhaeribacter arboris</name>
    <dbReference type="NCBI Taxonomy" id="2072846"/>
    <lineage>
        <taxon>Bacteria</taxon>
        <taxon>Pseudomonadati</taxon>
        <taxon>Bacteroidota</taxon>
        <taxon>Cytophagia</taxon>
        <taxon>Cytophagales</taxon>
        <taxon>Hymenobacteraceae</taxon>
        <taxon>Adhaeribacter</taxon>
    </lineage>
</organism>
<dbReference type="InterPro" id="IPR036890">
    <property type="entry name" value="HATPase_C_sf"/>
</dbReference>
<evidence type="ECO:0000313" key="5">
    <source>
        <dbReference type="Proteomes" id="UP000240357"/>
    </source>
</evidence>
<evidence type="ECO:0000259" key="3">
    <source>
        <dbReference type="Pfam" id="PF07695"/>
    </source>
</evidence>
<evidence type="ECO:0000259" key="2">
    <source>
        <dbReference type="Pfam" id="PF06580"/>
    </source>
</evidence>
<dbReference type="Gene3D" id="3.30.565.10">
    <property type="entry name" value="Histidine kinase-like ATPase, C-terminal domain"/>
    <property type="match status" value="1"/>
</dbReference>
<dbReference type="Pfam" id="PF07695">
    <property type="entry name" value="7TMR-DISM_7TM"/>
    <property type="match status" value="1"/>
</dbReference>
<dbReference type="SUPFAM" id="SSF55874">
    <property type="entry name" value="ATPase domain of HSP90 chaperone/DNA topoisomerase II/histidine kinase"/>
    <property type="match status" value="1"/>
</dbReference>
<dbReference type="GO" id="GO:0016020">
    <property type="term" value="C:membrane"/>
    <property type="evidence" value="ECO:0007669"/>
    <property type="project" value="InterPro"/>
</dbReference>
<feature type="domain" description="7TM-DISM receptor extracellular" evidence="3">
    <location>
        <begin position="17"/>
        <end position="222"/>
    </location>
</feature>
<feature type="transmembrane region" description="Helical" evidence="1">
    <location>
        <begin position="133"/>
        <end position="151"/>
    </location>
</feature>
<feature type="transmembrane region" description="Helical" evidence="1">
    <location>
        <begin position="104"/>
        <end position="121"/>
    </location>
</feature>
<dbReference type="PANTHER" id="PTHR34220:SF7">
    <property type="entry name" value="SENSOR HISTIDINE KINASE YPDA"/>
    <property type="match status" value="1"/>
</dbReference>
<accession>A0A2T2YIM9</accession>
<keyword evidence="5" id="KW-1185">Reference proteome</keyword>
<proteinExistence type="predicted"/>
<dbReference type="InterPro" id="IPR050640">
    <property type="entry name" value="Bact_2-comp_sensor_kinase"/>
</dbReference>
<reference evidence="4 5" key="1">
    <citation type="submission" date="2018-03" db="EMBL/GenBank/DDBJ databases">
        <title>Adhaeribacter sp. HMF7605 Genome sequencing and assembly.</title>
        <authorList>
            <person name="Kang H."/>
            <person name="Kang J."/>
            <person name="Cha I."/>
            <person name="Kim H."/>
            <person name="Joh K."/>
        </authorList>
    </citation>
    <scope>NUCLEOTIDE SEQUENCE [LARGE SCALE GENOMIC DNA]</scope>
    <source>
        <strain evidence="4 5">HMF7605</strain>
    </source>
</reference>
<feature type="transmembrane region" description="Helical" evidence="1">
    <location>
        <begin position="36"/>
        <end position="54"/>
    </location>
</feature>
<dbReference type="AlphaFoldDB" id="A0A2T2YIM9"/>
<protein>
    <recommendedName>
        <fullName evidence="6">Signal transduction histidine kinase internal region domain-containing protein</fullName>
    </recommendedName>
</protein>